<evidence type="ECO:0000313" key="5">
    <source>
        <dbReference type="EMBL" id="MBE1530481.1"/>
    </source>
</evidence>
<evidence type="ECO:0000256" key="4">
    <source>
        <dbReference type="SAM" id="Phobius"/>
    </source>
</evidence>
<comment type="caution">
    <text evidence="5">The sequence shown here is derived from an EMBL/GenBank/DDBJ whole genome shotgun (WGS) entry which is preliminary data.</text>
</comment>
<dbReference type="Proteomes" id="UP000627838">
    <property type="component" value="Unassembled WGS sequence"/>
</dbReference>
<keyword evidence="4" id="KW-0472">Membrane</keyword>
<evidence type="ECO:0000256" key="1">
    <source>
        <dbReference type="ARBA" id="ARBA00004196"/>
    </source>
</evidence>
<evidence type="ECO:0000256" key="2">
    <source>
        <dbReference type="ARBA" id="ARBA00023054"/>
    </source>
</evidence>
<feature type="region of interest" description="Disordered" evidence="3">
    <location>
        <begin position="1"/>
        <end position="22"/>
    </location>
</feature>
<dbReference type="InterPro" id="IPR036366">
    <property type="entry name" value="PGBDSf"/>
</dbReference>
<feature type="compositionally biased region" description="Basic residues" evidence="3">
    <location>
        <begin position="1"/>
        <end position="10"/>
    </location>
</feature>
<dbReference type="RefSeq" id="WP_192757483.1">
    <property type="nucleotide sequence ID" value="NZ_JADBDZ010000001.1"/>
</dbReference>
<keyword evidence="6" id="KW-1185">Reference proteome</keyword>
<dbReference type="EMBL" id="JADBDZ010000001">
    <property type="protein sequence ID" value="MBE1530481.1"/>
    <property type="molecule type" value="Genomic_DNA"/>
</dbReference>
<sequence>MRGIGHRMRQGHSGAPPERRRRRRALPPVLVLGAAGAVAAVLLAGPFGGEPPASTRSTAPTGTAIVRQGKVSERISVGGTLTYAGGYEAVNRASGVYTDLPRAGEVYEAGRVLYRVDTEPVVYLKGSIPVFRDLEWGDRGRDVRQLNAALVALGHGSGLDADSAYFGYATYVALLRLEDDRGLTEDGKLSKGEVVYLPADRIRVTRLNVGVGDRAGGGTAVLEAGSLRRHVSVELDAAYQSQVEEGDEVTITLPNLKTTGGEVVSVGKVATADDEDGGAKIEVGIRPDDPEATGSLDRAPVQVSIVTGSADGVLYVPVTALLALLDGGYGVEVVAAGGARELVQVELGMFDQNSGTVEITGRGVRAGQRVVVPAS</sequence>
<comment type="subcellular location">
    <subcellularLocation>
        <location evidence="1">Cell envelope</location>
    </subcellularLocation>
</comment>
<dbReference type="Gene3D" id="1.10.101.10">
    <property type="entry name" value="PGBD-like superfamily/PGBD"/>
    <property type="match status" value="1"/>
</dbReference>
<dbReference type="PANTHER" id="PTHR32347:SF27">
    <property type="entry name" value="RND EFFLUX PUMP MEMBRANE FUSION PROTEIN BARREL-SANDWICH DOMAIN-CONTAINING PROTEIN"/>
    <property type="match status" value="1"/>
</dbReference>
<dbReference type="InterPro" id="IPR036365">
    <property type="entry name" value="PGBD-like_sf"/>
</dbReference>
<accession>A0ABR9JIV3</accession>
<keyword evidence="4" id="KW-0812">Transmembrane</keyword>
<dbReference type="SUPFAM" id="SSF47090">
    <property type="entry name" value="PGBD-like"/>
    <property type="match status" value="1"/>
</dbReference>
<name>A0ABR9JIV3_9ACTN</name>
<dbReference type="PANTHER" id="PTHR32347">
    <property type="entry name" value="EFFLUX SYSTEM COMPONENT YKNX-RELATED"/>
    <property type="match status" value="1"/>
</dbReference>
<organism evidence="5 6">
    <name type="scientific">Actinomadura algeriensis</name>
    <dbReference type="NCBI Taxonomy" id="1679523"/>
    <lineage>
        <taxon>Bacteria</taxon>
        <taxon>Bacillati</taxon>
        <taxon>Actinomycetota</taxon>
        <taxon>Actinomycetes</taxon>
        <taxon>Streptosporangiales</taxon>
        <taxon>Thermomonosporaceae</taxon>
        <taxon>Actinomadura</taxon>
    </lineage>
</organism>
<proteinExistence type="predicted"/>
<keyword evidence="2" id="KW-0175">Coiled coil</keyword>
<reference evidence="5 6" key="1">
    <citation type="submission" date="2020-10" db="EMBL/GenBank/DDBJ databases">
        <title>Sequencing the genomes of 1000 actinobacteria strains.</title>
        <authorList>
            <person name="Klenk H.-P."/>
        </authorList>
    </citation>
    <scope>NUCLEOTIDE SEQUENCE [LARGE SCALE GENOMIC DNA]</scope>
    <source>
        <strain evidence="5 6">DSM 46744</strain>
    </source>
</reference>
<evidence type="ECO:0000256" key="3">
    <source>
        <dbReference type="SAM" id="MobiDB-lite"/>
    </source>
</evidence>
<protein>
    <submittedName>
        <fullName evidence="5">Multidrug efflux pump subunit AcrA (Membrane-fusion protein)</fullName>
    </submittedName>
</protein>
<keyword evidence="4" id="KW-1133">Transmembrane helix</keyword>
<evidence type="ECO:0000313" key="6">
    <source>
        <dbReference type="Proteomes" id="UP000627838"/>
    </source>
</evidence>
<dbReference type="Gene3D" id="2.40.420.20">
    <property type="match status" value="1"/>
</dbReference>
<gene>
    <name evidence="5" type="ORF">H4W34_000314</name>
</gene>
<dbReference type="InterPro" id="IPR050465">
    <property type="entry name" value="UPF0194_transport"/>
</dbReference>
<feature type="transmembrane region" description="Helical" evidence="4">
    <location>
        <begin position="29"/>
        <end position="48"/>
    </location>
</feature>